<gene>
    <name evidence="4" type="ORF">DFP97_117119</name>
</gene>
<dbReference type="InterPro" id="IPR001647">
    <property type="entry name" value="HTH_TetR"/>
</dbReference>
<evidence type="ECO:0000259" key="3">
    <source>
        <dbReference type="PROSITE" id="PS50977"/>
    </source>
</evidence>
<dbReference type="GO" id="GO:0000976">
    <property type="term" value="F:transcription cis-regulatory region binding"/>
    <property type="evidence" value="ECO:0007669"/>
    <property type="project" value="TreeGrafter"/>
</dbReference>
<dbReference type="AlphaFoldDB" id="A0A368VN20"/>
<evidence type="ECO:0000256" key="2">
    <source>
        <dbReference type="PROSITE-ProRule" id="PRU00335"/>
    </source>
</evidence>
<dbReference type="RefSeq" id="WP_114382988.1">
    <property type="nucleotide sequence ID" value="NZ_QPJD01000017.1"/>
</dbReference>
<dbReference type="PANTHER" id="PTHR30055">
    <property type="entry name" value="HTH-TYPE TRANSCRIPTIONAL REGULATOR RUTR"/>
    <property type="match status" value="1"/>
</dbReference>
<keyword evidence="5" id="KW-1185">Reference proteome</keyword>
<dbReference type="PANTHER" id="PTHR30055:SF226">
    <property type="entry name" value="HTH-TYPE TRANSCRIPTIONAL REGULATOR PKSA"/>
    <property type="match status" value="1"/>
</dbReference>
<dbReference type="EMBL" id="QPJD01000017">
    <property type="protein sequence ID" value="RCW42395.1"/>
    <property type="molecule type" value="Genomic_DNA"/>
</dbReference>
<dbReference type="InterPro" id="IPR009057">
    <property type="entry name" value="Homeodomain-like_sf"/>
</dbReference>
<dbReference type="InterPro" id="IPR050109">
    <property type="entry name" value="HTH-type_TetR-like_transc_reg"/>
</dbReference>
<dbReference type="Proteomes" id="UP000252415">
    <property type="component" value="Unassembled WGS sequence"/>
</dbReference>
<comment type="caution">
    <text evidence="4">The sequence shown here is derived from an EMBL/GenBank/DDBJ whole genome shotgun (WGS) entry which is preliminary data.</text>
</comment>
<evidence type="ECO:0000256" key="1">
    <source>
        <dbReference type="ARBA" id="ARBA00023125"/>
    </source>
</evidence>
<dbReference type="SUPFAM" id="SSF46689">
    <property type="entry name" value="Homeodomain-like"/>
    <property type="match status" value="1"/>
</dbReference>
<dbReference type="OrthoDB" id="277085at2"/>
<dbReference type="Gene3D" id="1.10.357.10">
    <property type="entry name" value="Tetracycline Repressor, domain 2"/>
    <property type="match status" value="1"/>
</dbReference>
<feature type="domain" description="HTH tetR-type" evidence="3">
    <location>
        <begin position="5"/>
        <end position="65"/>
    </location>
</feature>
<keyword evidence="1 2" id="KW-0238">DNA-binding</keyword>
<name>A0A368VN20_9BACL</name>
<evidence type="ECO:0000313" key="5">
    <source>
        <dbReference type="Proteomes" id="UP000252415"/>
    </source>
</evidence>
<dbReference type="Pfam" id="PF00440">
    <property type="entry name" value="TetR_N"/>
    <property type="match status" value="1"/>
</dbReference>
<sequence>MSANPTTGEKILLATINLMAEKGYDSTTTKEIALAAGVNEVTLFRHFGTKEKLLEAAFNRFHYGNEMTKLFNEGLKGNLHEDLLTLSRTYHNIMNRNRKLISISLKGSSTLPDAVLQEASRNPKHLKNLLTEYLTTMSSQGKVVTSNPEIQALSFMWMNFGAFISSLNMKESVSEETLNEFIEESVRLFTKALSP</sequence>
<organism evidence="4 5">
    <name type="scientific">Paenibacillus prosopidis</name>
    <dbReference type="NCBI Taxonomy" id="630520"/>
    <lineage>
        <taxon>Bacteria</taxon>
        <taxon>Bacillati</taxon>
        <taxon>Bacillota</taxon>
        <taxon>Bacilli</taxon>
        <taxon>Bacillales</taxon>
        <taxon>Paenibacillaceae</taxon>
        <taxon>Paenibacillus</taxon>
    </lineage>
</organism>
<reference evidence="4 5" key="1">
    <citation type="submission" date="2018-07" db="EMBL/GenBank/DDBJ databases">
        <title>Genomic Encyclopedia of Type Strains, Phase III (KMG-III): the genomes of soil and plant-associated and newly described type strains.</title>
        <authorList>
            <person name="Whitman W."/>
        </authorList>
    </citation>
    <scope>NUCLEOTIDE SEQUENCE [LARGE SCALE GENOMIC DNA]</scope>
    <source>
        <strain evidence="4 5">CECT 7506</strain>
    </source>
</reference>
<proteinExistence type="predicted"/>
<evidence type="ECO:0000313" key="4">
    <source>
        <dbReference type="EMBL" id="RCW42395.1"/>
    </source>
</evidence>
<dbReference type="PROSITE" id="PS50977">
    <property type="entry name" value="HTH_TETR_2"/>
    <property type="match status" value="1"/>
</dbReference>
<feature type="DNA-binding region" description="H-T-H motif" evidence="2">
    <location>
        <begin position="28"/>
        <end position="47"/>
    </location>
</feature>
<protein>
    <submittedName>
        <fullName evidence="4">TetR family transcriptional regulator</fullName>
    </submittedName>
</protein>
<accession>A0A368VN20</accession>
<dbReference type="GO" id="GO:0003700">
    <property type="term" value="F:DNA-binding transcription factor activity"/>
    <property type="evidence" value="ECO:0007669"/>
    <property type="project" value="TreeGrafter"/>
</dbReference>
<dbReference type="PRINTS" id="PR00455">
    <property type="entry name" value="HTHTETR"/>
</dbReference>